<name>A0AAN8J4W3_PATCE</name>
<dbReference type="AlphaFoldDB" id="A0AAN8J4W3"/>
<sequence length="117" mass="13649">MLRRLSKVSTKIQSTSTNLHNHIDMPTTSVAANERQETESTCIEKSIPHFWTDAEERALVHLRLPMEKEFNKGEKAHSTLWGRIKVEMFKLNFDVSVTQMINKWNTLKKKVPQSVRQ</sequence>
<feature type="domain" description="Myb/SANT-like DNA-binding" evidence="1">
    <location>
        <begin position="49"/>
        <end position="110"/>
    </location>
</feature>
<proteinExistence type="predicted"/>
<evidence type="ECO:0000313" key="2">
    <source>
        <dbReference type="EMBL" id="KAK6169553.1"/>
    </source>
</evidence>
<keyword evidence="3" id="KW-1185">Reference proteome</keyword>
<evidence type="ECO:0000259" key="1">
    <source>
        <dbReference type="Pfam" id="PF13837"/>
    </source>
</evidence>
<dbReference type="InterPro" id="IPR044822">
    <property type="entry name" value="Myb_DNA-bind_4"/>
</dbReference>
<dbReference type="Pfam" id="PF13837">
    <property type="entry name" value="Myb_DNA-bind_4"/>
    <property type="match status" value="1"/>
</dbReference>
<comment type="caution">
    <text evidence="2">The sequence shown here is derived from an EMBL/GenBank/DDBJ whole genome shotgun (WGS) entry which is preliminary data.</text>
</comment>
<dbReference type="EMBL" id="JAZGQO010000015">
    <property type="protein sequence ID" value="KAK6169553.1"/>
    <property type="molecule type" value="Genomic_DNA"/>
</dbReference>
<dbReference type="Proteomes" id="UP001347796">
    <property type="component" value="Unassembled WGS sequence"/>
</dbReference>
<reference evidence="2 3" key="1">
    <citation type="submission" date="2024-01" db="EMBL/GenBank/DDBJ databases">
        <title>The genome of the rayed Mediterranean limpet Patella caerulea (Linnaeus, 1758).</title>
        <authorList>
            <person name="Anh-Thu Weber A."/>
            <person name="Halstead-Nussloch G."/>
        </authorList>
    </citation>
    <scope>NUCLEOTIDE SEQUENCE [LARGE SCALE GENOMIC DNA]</scope>
    <source>
        <strain evidence="2">AATW-2023a</strain>
        <tissue evidence="2">Whole specimen</tissue>
    </source>
</reference>
<gene>
    <name evidence="2" type="ORF">SNE40_020587</name>
</gene>
<dbReference type="Gene3D" id="1.10.10.60">
    <property type="entry name" value="Homeodomain-like"/>
    <property type="match status" value="1"/>
</dbReference>
<accession>A0AAN8J4W3</accession>
<protein>
    <recommendedName>
        <fullName evidence="1">Myb/SANT-like DNA-binding domain-containing protein</fullName>
    </recommendedName>
</protein>
<organism evidence="2 3">
    <name type="scientific">Patella caerulea</name>
    <name type="common">Rayed Mediterranean limpet</name>
    <dbReference type="NCBI Taxonomy" id="87958"/>
    <lineage>
        <taxon>Eukaryota</taxon>
        <taxon>Metazoa</taxon>
        <taxon>Spiralia</taxon>
        <taxon>Lophotrochozoa</taxon>
        <taxon>Mollusca</taxon>
        <taxon>Gastropoda</taxon>
        <taxon>Patellogastropoda</taxon>
        <taxon>Patelloidea</taxon>
        <taxon>Patellidae</taxon>
        <taxon>Patella</taxon>
    </lineage>
</organism>
<evidence type="ECO:0000313" key="3">
    <source>
        <dbReference type="Proteomes" id="UP001347796"/>
    </source>
</evidence>